<sequence length="507" mass="54161">MIESSAVVIPIVLLTTFRLPCSMPSKAIDKAARKAAKAEKKANKEARRSRTVVEEPAEELHEGKQPACASARDVLPSASSSGQSPVPPLHTFDATPFDPKIVAALKEAFSAPSQIQAQAWPVALTGADLVAVAKTGSGKTLAFLLPILHKLSRTPAPPGNAKVSPRALVLAPTRELAQQTALQTSKFAPLVGCSSSCIFGGQSTSEQKAAMRAAAPALLVATPGRLKDFIDKAVISLARCEAVVLDEADRMLDMGFEPQLKAIFGGLPEQRQTLLFTATWPKSVRKLASTYMRSGEDAVNIFSGGSAEDVDAGPVANISVSQEFVHATDDEKEKKLYDLLCELEEGSRVIAFANTKRRCEHLATLFWNEGFGSCAIHGDKPQAERESALAKFANNDCPLMFATSVAARGLDIKKVTHVINFDMARDVEEYVHRIGRTGRAGASGKAITFWNPDYDKECAPGLVKIARTAGQPVPDWLAKYEKAKANKLWATSAAEAAAAVLRSTAAA</sequence>
<dbReference type="Pfam" id="PF00270">
    <property type="entry name" value="DEAD"/>
    <property type="match status" value="1"/>
</dbReference>
<reference evidence="16 17" key="1">
    <citation type="journal article" date="2024" name="Science">
        <title>Giant polyketide synthase enzymes in the biosynthesis of giant marine polyether toxins.</title>
        <authorList>
            <person name="Fallon T.R."/>
            <person name="Shende V.V."/>
            <person name="Wierzbicki I.H."/>
            <person name="Pendleton A.L."/>
            <person name="Watervoot N.F."/>
            <person name="Auber R.P."/>
            <person name="Gonzalez D.J."/>
            <person name="Wisecaver J.H."/>
            <person name="Moore B.S."/>
        </authorList>
    </citation>
    <scope>NUCLEOTIDE SEQUENCE [LARGE SCALE GENOMIC DNA]</scope>
    <source>
        <strain evidence="16 17">12B1</strain>
    </source>
</reference>
<proteinExistence type="inferred from homology"/>
<dbReference type="PROSITE" id="PS00039">
    <property type="entry name" value="DEAD_ATP_HELICASE"/>
    <property type="match status" value="1"/>
</dbReference>
<evidence type="ECO:0000256" key="6">
    <source>
        <dbReference type="ARBA" id="ARBA00022741"/>
    </source>
</evidence>
<dbReference type="Gene3D" id="3.40.50.300">
    <property type="entry name" value="P-loop containing nucleotide triphosphate hydrolases"/>
    <property type="match status" value="2"/>
</dbReference>
<keyword evidence="8 12" id="KW-0347">Helicase</keyword>
<evidence type="ECO:0000313" key="16">
    <source>
        <dbReference type="EMBL" id="KAL1519911.1"/>
    </source>
</evidence>
<keyword evidence="6 12" id="KW-0547">Nucleotide-binding</keyword>
<dbReference type="FunFam" id="3.40.50.300:FF:000008">
    <property type="entry name" value="ATP-dependent RNA helicase RhlB"/>
    <property type="match status" value="1"/>
</dbReference>
<feature type="compositionally biased region" description="Basic and acidic residues" evidence="13">
    <location>
        <begin position="37"/>
        <end position="64"/>
    </location>
</feature>
<evidence type="ECO:0000256" key="7">
    <source>
        <dbReference type="ARBA" id="ARBA00022801"/>
    </source>
</evidence>
<dbReference type="InterPro" id="IPR001650">
    <property type="entry name" value="Helicase_C-like"/>
</dbReference>
<evidence type="ECO:0000256" key="1">
    <source>
        <dbReference type="ARBA" id="ARBA00004604"/>
    </source>
</evidence>
<evidence type="ECO:0000256" key="10">
    <source>
        <dbReference type="ARBA" id="ARBA00023242"/>
    </source>
</evidence>
<dbReference type="InterPro" id="IPR014001">
    <property type="entry name" value="Helicase_ATP-bd"/>
</dbReference>
<keyword evidence="5" id="KW-0698">rRNA processing</keyword>
<evidence type="ECO:0000256" key="4">
    <source>
        <dbReference type="ARBA" id="ARBA00022517"/>
    </source>
</evidence>
<dbReference type="GO" id="GO:0003724">
    <property type="term" value="F:RNA helicase activity"/>
    <property type="evidence" value="ECO:0007669"/>
    <property type="project" value="UniProtKB-EC"/>
</dbReference>
<dbReference type="InterPro" id="IPR011545">
    <property type="entry name" value="DEAD/DEAH_box_helicase_dom"/>
</dbReference>
<evidence type="ECO:0000259" key="14">
    <source>
        <dbReference type="PROSITE" id="PS51192"/>
    </source>
</evidence>
<evidence type="ECO:0000256" key="3">
    <source>
        <dbReference type="ARBA" id="ARBA00012552"/>
    </source>
</evidence>
<dbReference type="EC" id="3.6.4.13" evidence="3"/>
<dbReference type="CDD" id="cd00268">
    <property type="entry name" value="DEADc"/>
    <property type="match status" value="1"/>
</dbReference>
<keyword evidence="9 12" id="KW-0067">ATP-binding</keyword>
<evidence type="ECO:0000256" key="11">
    <source>
        <dbReference type="ARBA" id="ARBA00037449"/>
    </source>
</evidence>
<feature type="domain" description="Helicase C-terminal" evidence="15">
    <location>
        <begin position="335"/>
        <end position="481"/>
    </location>
</feature>
<protein>
    <recommendedName>
        <fullName evidence="3">RNA helicase</fullName>
        <ecNumber evidence="3">3.6.4.13</ecNumber>
    </recommendedName>
</protein>
<organism evidence="16 17">
    <name type="scientific">Prymnesium parvum</name>
    <name type="common">Toxic golden alga</name>
    <dbReference type="NCBI Taxonomy" id="97485"/>
    <lineage>
        <taxon>Eukaryota</taxon>
        <taxon>Haptista</taxon>
        <taxon>Haptophyta</taxon>
        <taxon>Prymnesiophyceae</taxon>
        <taxon>Prymnesiales</taxon>
        <taxon>Prymnesiaceae</taxon>
        <taxon>Prymnesium</taxon>
    </lineage>
</organism>
<dbReference type="PANTHER" id="PTHR47958">
    <property type="entry name" value="ATP-DEPENDENT RNA HELICASE DBP3"/>
    <property type="match status" value="1"/>
</dbReference>
<comment type="similarity">
    <text evidence="2">Belongs to the DEAD box helicase family. DDX5/DBP2 subfamily.</text>
</comment>
<dbReference type="SUPFAM" id="SSF52540">
    <property type="entry name" value="P-loop containing nucleoside triphosphate hydrolases"/>
    <property type="match status" value="1"/>
</dbReference>
<dbReference type="PROSITE" id="PS51192">
    <property type="entry name" value="HELICASE_ATP_BIND_1"/>
    <property type="match status" value="1"/>
</dbReference>
<comment type="subcellular location">
    <subcellularLocation>
        <location evidence="1">Nucleus</location>
        <location evidence="1">Nucleolus</location>
    </subcellularLocation>
</comment>
<keyword evidence="7 12" id="KW-0378">Hydrolase</keyword>
<evidence type="ECO:0000313" key="17">
    <source>
        <dbReference type="Proteomes" id="UP001515480"/>
    </source>
</evidence>
<dbReference type="Proteomes" id="UP001515480">
    <property type="component" value="Unassembled WGS sequence"/>
</dbReference>
<accession>A0AB34JED4</accession>
<dbReference type="SMART" id="SM00490">
    <property type="entry name" value="HELICc"/>
    <property type="match status" value="1"/>
</dbReference>
<evidence type="ECO:0000256" key="2">
    <source>
        <dbReference type="ARBA" id="ARBA00009334"/>
    </source>
</evidence>
<name>A0AB34JED4_PRYPA</name>
<keyword evidence="10" id="KW-0539">Nucleus</keyword>
<gene>
    <name evidence="16" type="ORF">AB1Y20_023400</name>
</gene>
<comment type="function">
    <text evidence="11">ATP-dependent RNA helicase required for 60S ribosomal subunit synthesis. Involved in efficient pre-rRNA processing, predominantly at site A3, which is necessary for the normal formation of 25S and 5.8S rRNAs.</text>
</comment>
<dbReference type="GO" id="GO:0005524">
    <property type="term" value="F:ATP binding"/>
    <property type="evidence" value="ECO:0007669"/>
    <property type="project" value="UniProtKB-KW"/>
</dbReference>
<dbReference type="PROSITE" id="PS51194">
    <property type="entry name" value="HELICASE_CTER"/>
    <property type="match status" value="1"/>
</dbReference>
<dbReference type="InterPro" id="IPR044742">
    <property type="entry name" value="DEAD/DEAH_RhlB"/>
</dbReference>
<dbReference type="GO" id="GO:0003676">
    <property type="term" value="F:nucleic acid binding"/>
    <property type="evidence" value="ECO:0007669"/>
    <property type="project" value="InterPro"/>
</dbReference>
<dbReference type="CDD" id="cd18787">
    <property type="entry name" value="SF2_C_DEAD"/>
    <property type="match status" value="1"/>
</dbReference>
<evidence type="ECO:0000259" key="15">
    <source>
        <dbReference type="PROSITE" id="PS51194"/>
    </source>
</evidence>
<keyword evidence="17" id="KW-1185">Reference proteome</keyword>
<feature type="domain" description="Helicase ATP-binding" evidence="14">
    <location>
        <begin position="120"/>
        <end position="298"/>
    </location>
</feature>
<dbReference type="SMART" id="SM00487">
    <property type="entry name" value="DEXDc"/>
    <property type="match status" value="1"/>
</dbReference>
<dbReference type="Pfam" id="PF00271">
    <property type="entry name" value="Helicase_C"/>
    <property type="match status" value="1"/>
</dbReference>
<feature type="region of interest" description="Disordered" evidence="13">
    <location>
        <begin position="37"/>
        <end position="91"/>
    </location>
</feature>
<dbReference type="EMBL" id="JBGBPQ010000009">
    <property type="protein sequence ID" value="KAL1519911.1"/>
    <property type="molecule type" value="Genomic_DNA"/>
</dbReference>
<keyword evidence="4" id="KW-0690">Ribosome biogenesis</keyword>
<dbReference type="InterPro" id="IPR027417">
    <property type="entry name" value="P-loop_NTPase"/>
</dbReference>
<dbReference type="InterPro" id="IPR000629">
    <property type="entry name" value="RNA-helicase_DEAD-box_CS"/>
</dbReference>
<evidence type="ECO:0000256" key="13">
    <source>
        <dbReference type="SAM" id="MobiDB-lite"/>
    </source>
</evidence>
<evidence type="ECO:0000256" key="9">
    <source>
        <dbReference type="ARBA" id="ARBA00022840"/>
    </source>
</evidence>
<evidence type="ECO:0000256" key="8">
    <source>
        <dbReference type="ARBA" id="ARBA00022806"/>
    </source>
</evidence>
<evidence type="ECO:0000256" key="5">
    <source>
        <dbReference type="ARBA" id="ARBA00022552"/>
    </source>
</evidence>
<evidence type="ECO:0000256" key="12">
    <source>
        <dbReference type="RuleBase" id="RU000492"/>
    </source>
</evidence>
<dbReference type="GO" id="GO:0016787">
    <property type="term" value="F:hydrolase activity"/>
    <property type="evidence" value="ECO:0007669"/>
    <property type="project" value="UniProtKB-KW"/>
</dbReference>
<comment type="caution">
    <text evidence="16">The sequence shown here is derived from an EMBL/GenBank/DDBJ whole genome shotgun (WGS) entry which is preliminary data.</text>
</comment>
<dbReference type="AlphaFoldDB" id="A0AB34JED4"/>